<keyword evidence="3" id="KW-0378">Hydrolase</keyword>
<reference evidence="6 8" key="1">
    <citation type="journal article" date="2016" name="PLoS ONE">
        <title>Sequence Assembly of Yarrowia lipolytica Strain W29/CLIB89 Shows Transposable Element Diversity.</title>
        <authorList>
            <person name="Magnan C."/>
            <person name="Yu J."/>
            <person name="Chang I."/>
            <person name="Jahn E."/>
            <person name="Kanomata Y."/>
            <person name="Wu J."/>
            <person name="Zeller M."/>
            <person name="Oakes M."/>
            <person name="Baldi P."/>
            <person name="Sandmeyer S."/>
        </authorList>
    </citation>
    <scope>NUCLEOTIDE SEQUENCE [LARGE SCALE GENOMIC DNA]</scope>
    <source>
        <strain evidence="6">CLIB89</strain>
        <strain evidence="8">CLIB89(W29)</strain>
    </source>
</reference>
<evidence type="ECO:0000256" key="4">
    <source>
        <dbReference type="ARBA" id="ARBA00023211"/>
    </source>
</evidence>
<dbReference type="VEuPathDB" id="FungiDB:YALI1_D14423g"/>
<dbReference type="Proteomes" id="UP000182444">
    <property type="component" value="Chromosome 1D"/>
</dbReference>
<evidence type="ECO:0000259" key="5">
    <source>
        <dbReference type="SMART" id="SM01131"/>
    </source>
</evidence>
<sequence>MSITSYLGKVAEKWAAIKASPAAFTIVSGNESADIDSCVSSALYAYLSQSQSKVDVFPLINIPKQDILLRRDFLWLLAKLNIKDNSFLFLDDLNPELLKHASLALVDHNKVTASLAQLDDKVIGVIDHHEDEGLYKSADPRVVIKNGSCSSLVYTWWNKTLGGLNGTIASDSALNELALAPLLIDTSNMKSKVEAHDTEAYELITKALSRISAFATSKDVKSFYKTLDEKKRDLSGFDAVQMLRKDYKDWAENGAKLGMSTVVLDLSNMLKQDPKFFPKLHDFCEEHNVTVHVTMTSYTDADTGKHARQMIIYSPKGCNDGVQKFLDASADLELEPFSVDDSGIPGKLWVFQQNNAKASRKQVAPKLRSALFGTHFSSI</sequence>
<dbReference type="EMBL" id="CP017556">
    <property type="protein sequence ID" value="AOW03929.1"/>
    <property type="molecule type" value="Genomic_DNA"/>
</dbReference>
<evidence type="ECO:0000313" key="7">
    <source>
        <dbReference type="EMBL" id="RDW23741.1"/>
    </source>
</evidence>
<dbReference type="InterPro" id="IPR038763">
    <property type="entry name" value="DHH_sf"/>
</dbReference>
<evidence type="ECO:0000256" key="3">
    <source>
        <dbReference type="ARBA" id="ARBA00022801"/>
    </source>
</evidence>
<dbReference type="GO" id="GO:0046872">
    <property type="term" value="F:metal ion binding"/>
    <property type="evidence" value="ECO:0007669"/>
    <property type="project" value="UniProtKB-KW"/>
</dbReference>
<evidence type="ECO:0000256" key="2">
    <source>
        <dbReference type="ARBA" id="ARBA00022723"/>
    </source>
</evidence>
<dbReference type="PANTHER" id="PTHR12112:SF39">
    <property type="entry name" value="EG:152A3.5 PROTEIN (FBGN0003116_PN PROTEIN)"/>
    <property type="match status" value="1"/>
</dbReference>
<dbReference type="InterPro" id="IPR004097">
    <property type="entry name" value="DHHA2"/>
</dbReference>
<dbReference type="GO" id="GO:0005737">
    <property type="term" value="C:cytoplasm"/>
    <property type="evidence" value="ECO:0007669"/>
    <property type="project" value="InterPro"/>
</dbReference>
<name>A0A1D8NE65_YARLL</name>
<dbReference type="Proteomes" id="UP000256601">
    <property type="component" value="Unassembled WGS sequence"/>
</dbReference>
<protein>
    <recommendedName>
        <fullName evidence="5">DHHA2 domain-containing protein</fullName>
    </recommendedName>
</protein>
<keyword evidence="2" id="KW-0479">Metal-binding</keyword>
<dbReference type="Gene3D" id="3.10.310.20">
    <property type="entry name" value="DHHA2 domain"/>
    <property type="match status" value="1"/>
</dbReference>
<feature type="domain" description="DHHA2" evidence="5">
    <location>
        <begin position="224"/>
        <end position="371"/>
    </location>
</feature>
<reference evidence="7 9" key="2">
    <citation type="submission" date="2018-07" db="EMBL/GenBank/DDBJ databases">
        <title>Draft Genome Assemblies for Five Robust Yarrowia lipolytica Strains Exhibiting High Lipid Production and Pentose Sugar Utilization and Sugar Alcohol Secretion from Undetoxified Lignocellulosic Biomass Hydrolysates.</title>
        <authorList>
            <consortium name="DOE Joint Genome Institute"/>
            <person name="Walker C."/>
            <person name="Ryu S."/>
            <person name="Na H."/>
            <person name="Zane M."/>
            <person name="LaButti K."/>
            <person name="Lipzen A."/>
            <person name="Haridas S."/>
            <person name="Barry K."/>
            <person name="Grigoriev I.V."/>
            <person name="Quarterman J."/>
            <person name="Slininger P."/>
            <person name="Dien B."/>
            <person name="Trinh C.T."/>
        </authorList>
    </citation>
    <scope>NUCLEOTIDE SEQUENCE [LARGE SCALE GENOMIC DNA]</scope>
    <source>
        <strain evidence="7 9">YB392</strain>
    </source>
</reference>
<dbReference type="InterPro" id="IPR001667">
    <property type="entry name" value="DDH_dom"/>
</dbReference>
<dbReference type="GO" id="GO:0004309">
    <property type="term" value="F:exopolyphosphatase activity"/>
    <property type="evidence" value="ECO:0007669"/>
    <property type="project" value="TreeGrafter"/>
</dbReference>
<dbReference type="EMBL" id="KZ859067">
    <property type="protein sequence ID" value="RDW23741.1"/>
    <property type="molecule type" value="Genomic_DNA"/>
</dbReference>
<dbReference type="SMART" id="SM01131">
    <property type="entry name" value="DHHA2"/>
    <property type="match status" value="1"/>
</dbReference>
<evidence type="ECO:0000313" key="8">
    <source>
        <dbReference type="Proteomes" id="UP000182444"/>
    </source>
</evidence>
<organism evidence="6 8">
    <name type="scientific">Yarrowia lipolytica</name>
    <name type="common">Candida lipolytica</name>
    <dbReference type="NCBI Taxonomy" id="4952"/>
    <lineage>
        <taxon>Eukaryota</taxon>
        <taxon>Fungi</taxon>
        <taxon>Dikarya</taxon>
        <taxon>Ascomycota</taxon>
        <taxon>Saccharomycotina</taxon>
        <taxon>Dipodascomycetes</taxon>
        <taxon>Dipodascales</taxon>
        <taxon>Dipodascales incertae sedis</taxon>
        <taxon>Yarrowia</taxon>
    </lineage>
</organism>
<proteinExistence type="predicted"/>
<comment type="cofactor">
    <cofactor evidence="1">
        <name>Mn(2+)</name>
        <dbReference type="ChEBI" id="CHEBI:29035"/>
    </cofactor>
</comment>
<dbReference type="Pfam" id="PF02833">
    <property type="entry name" value="DHHA2"/>
    <property type="match status" value="1"/>
</dbReference>
<evidence type="ECO:0000256" key="1">
    <source>
        <dbReference type="ARBA" id="ARBA00001936"/>
    </source>
</evidence>
<keyword evidence="4" id="KW-0464">Manganese</keyword>
<dbReference type="AlphaFoldDB" id="A0A1D8NE65"/>
<accession>A0A1D8NE65</accession>
<evidence type="ECO:0000313" key="9">
    <source>
        <dbReference type="Proteomes" id="UP000256601"/>
    </source>
</evidence>
<dbReference type="OrthoDB" id="374045at2759"/>
<dbReference type="SUPFAM" id="SSF64182">
    <property type="entry name" value="DHH phosphoesterases"/>
    <property type="match status" value="1"/>
</dbReference>
<dbReference type="Pfam" id="PF01368">
    <property type="entry name" value="DHH"/>
    <property type="match status" value="1"/>
</dbReference>
<evidence type="ECO:0000313" key="6">
    <source>
        <dbReference type="EMBL" id="AOW03929.1"/>
    </source>
</evidence>
<dbReference type="Gene3D" id="3.90.1640.10">
    <property type="entry name" value="inorganic pyrophosphatase (n-terminal core)"/>
    <property type="match status" value="1"/>
</dbReference>
<dbReference type="InterPro" id="IPR038222">
    <property type="entry name" value="DHHA2_dom_sf"/>
</dbReference>
<dbReference type="PANTHER" id="PTHR12112">
    <property type="entry name" value="BNIP - RELATED"/>
    <property type="match status" value="1"/>
</dbReference>
<gene>
    <name evidence="7" type="ORF">B0I71DRAFT_135439</name>
    <name evidence="6" type="ORF">YALI1_D14423g</name>
</gene>